<dbReference type="GO" id="GO:0003677">
    <property type="term" value="F:DNA binding"/>
    <property type="evidence" value="ECO:0007669"/>
    <property type="project" value="InterPro"/>
</dbReference>
<evidence type="ECO:0000256" key="1">
    <source>
        <dbReference type="ARBA" id="ARBA00022737"/>
    </source>
</evidence>
<evidence type="ECO:0000259" key="4">
    <source>
        <dbReference type="SMART" id="SM00992"/>
    </source>
</evidence>
<proteinExistence type="predicted"/>
<keyword evidence="6" id="KW-1185">Reference proteome</keyword>
<sequence length="762" mass="87443">MSSLPSVLYRSLLKWSRNPAVQHLPSTYLPPFHLTSSIYDYKTLKFKHHPTQSTQLPLNNISRVRAAIKCAFNIRRDIHGNEDVNEDTANEDLANKYIDEAFDALRTLNDLTPVLEAELKEHNRNKDREGIDYRVGEVVQHEDGWRGVIYYWARDDNLNNDDILSNDYNSDSDTSEDDHSDHHSDPPTSDSEPHYLVLPSSSDLDFYPLRLDDNLSVMGGLLPEQNKDGDAIKALVSRIWGETAYARVSPTSPVTLGHNFALLVNSGQIVPQSSLKPLEANLRCIETKTLPPTGHPRLLPTPFTCFSHPTSSFTMHSSLLFLFPSDPPPPPVLPLPSPHTLSSSSILDWMSNHVSSTLKSHVSSSADSHLTVNDDHPYKTYRSRVEEIRTNLKSEIQLSYFNRLTIDASEVVRARERLIDPETGNRRDFKFKVGEVVRHKLYGFRGVVNSMDSEARFDVSNWDGLRDVETLDQPFYVIIPDEEDCVEAFGQARQWRYVIEENLEPNPTERLSINENWLNHLNVEWSDERGGYKCSVETEIKNGVNDEEHLPTIEFIENINSACQEILASVASDTASVPSENFWTVLKSATSQMQSLHYQQFLTETSRALTSPTSREEYAELIDLLTKRYNTDFDLQETLGYIDRFLEKSDLVEAWNWRSIILSHHGEPESIEMALECIDQEVLKRCPNHWRALIGKAEALAKLKRWKEARECLDKVLEINPWSSTDKNFYYMTRFYDDKIRHEKEREGDLEVLEKMNGEKTE</sequence>
<reference evidence="6" key="1">
    <citation type="journal article" date="2023" name="Commun. Biol.">
        <title>Genome analysis of Parmales, the sister group of diatoms, reveals the evolutionary specialization of diatoms from phago-mixotrophs to photoautotrophs.</title>
        <authorList>
            <person name="Ban H."/>
            <person name="Sato S."/>
            <person name="Yoshikawa S."/>
            <person name="Yamada K."/>
            <person name="Nakamura Y."/>
            <person name="Ichinomiya M."/>
            <person name="Sato N."/>
            <person name="Blanc-Mathieu R."/>
            <person name="Endo H."/>
            <person name="Kuwata A."/>
            <person name="Ogata H."/>
        </authorList>
    </citation>
    <scope>NUCLEOTIDE SEQUENCE [LARGE SCALE GENOMIC DNA]</scope>
    <source>
        <strain evidence="6">NIES 3701</strain>
    </source>
</reference>
<dbReference type="InterPro" id="IPR036623">
    <property type="entry name" value="Hemimethylated_DNA-bd_sf"/>
</dbReference>
<keyword evidence="1" id="KW-0677">Repeat</keyword>
<evidence type="ECO:0000256" key="3">
    <source>
        <dbReference type="SAM" id="MobiDB-lite"/>
    </source>
</evidence>
<name>A0A9W7BQM7_9STRA</name>
<dbReference type="InterPro" id="IPR011722">
    <property type="entry name" value="Hemimethylated_DNA-bd_dom"/>
</dbReference>
<evidence type="ECO:0000313" key="5">
    <source>
        <dbReference type="EMBL" id="GMH92295.1"/>
    </source>
</evidence>
<comment type="caution">
    <text evidence="5">The sequence shown here is derived from an EMBL/GenBank/DDBJ whole genome shotgun (WGS) entry which is preliminary data.</text>
</comment>
<dbReference type="AlphaFoldDB" id="A0A9W7BQM7"/>
<dbReference type="SUPFAM" id="SSF141255">
    <property type="entry name" value="YccV-like"/>
    <property type="match status" value="1"/>
</dbReference>
<dbReference type="PANTHER" id="PTHR31350">
    <property type="entry name" value="SI:DKEY-261L7.2"/>
    <property type="match status" value="1"/>
</dbReference>
<feature type="domain" description="Hemimethylated DNA-binding" evidence="4">
    <location>
        <begin position="428"/>
        <end position="535"/>
    </location>
</feature>
<dbReference type="OrthoDB" id="198603at2759"/>
<gene>
    <name evidence="5" type="ORF">TrST_g13355</name>
</gene>
<dbReference type="EMBL" id="BRXY01000396">
    <property type="protein sequence ID" value="GMH92295.1"/>
    <property type="molecule type" value="Genomic_DNA"/>
</dbReference>
<accession>A0A9W7BQM7</accession>
<dbReference type="SMART" id="SM00992">
    <property type="entry name" value="YccV-like"/>
    <property type="match status" value="1"/>
</dbReference>
<dbReference type="Gene3D" id="2.30.30.390">
    <property type="entry name" value="Hemimethylated DNA-binding domain"/>
    <property type="match status" value="1"/>
</dbReference>
<dbReference type="Gene3D" id="1.25.40.10">
    <property type="entry name" value="Tetratricopeptide repeat domain"/>
    <property type="match status" value="1"/>
</dbReference>
<protein>
    <recommendedName>
        <fullName evidence="4">Hemimethylated DNA-binding domain-containing protein</fullName>
    </recommendedName>
</protein>
<keyword evidence="2" id="KW-0802">TPR repeat</keyword>
<dbReference type="Pfam" id="PF08755">
    <property type="entry name" value="YccV-like"/>
    <property type="match status" value="1"/>
</dbReference>
<dbReference type="Pfam" id="PF07719">
    <property type="entry name" value="TPR_2"/>
    <property type="match status" value="1"/>
</dbReference>
<dbReference type="Proteomes" id="UP001165085">
    <property type="component" value="Unassembled WGS sequence"/>
</dbReference>
<dbReference type="PANTHER" id="PTHR31350:SF27">
    <property type="entry name" value="HEMIMETHYLATED DNA-BINDING DOMAIN-CONTAINING PROTEIN"/>
    <property type="match status" value="1"/>
</dbReference>
<organism evidence="5 6">
    <name type="scientific">Triparma strigata</name>
    <dbReference type="NCBI Taxonomy" id="1606541"/>
    <lineage>
        <taxon>Eukaryota</taxon>
        <taxon>Sar</taxon>
        <taxon>Stramenopiles</taxon>
        <taxon>Ochrophyta</taxon>
        <taxon>Bolidophyceae</taxon>
        <taxon>Parmales</taxon>
        <taxon>Triparmaceae</taxon>
        <taxon>Triparma</taxon>
    </lineage>
</organism>
<feature type="region of interest" description="Disordered" evidence="3">
    <location>
        <begin position="163"/>
        <end position="196"/>
    </location>
</feature>
<dbReference type="InterPro" id="IPR011990">
    <property type="entry name" value="TPR-like_helical_dom_sf"/>
</dbReference>
<dbReference type="InterPro" id="IPR013105">
    <property type="entry name" value="TPR_2"/>
</dbReference>
<feature type="compositionally biased region" description="Low complexity" evidence="3">
    <location>
        <begin position="163"/>
        <end position="172"/>
    </location>
</feature>
<evidence type="ECO:0000313" key="6">
    <source>
        <dbReference type="Proteomes" id="UP001165085"/>
    </source>
</evidence>
<dbReference type="NCBIfam" id="TIGR02097">
    <property type="entry name" value="yccV"/>
    <property type="match status" value="1"/>
</dbReference>
<evidence type="ECO:0000256" key="2">
    <source>
        <dbReference type="ARBA" id="ARBA00022803"/>
    </source>
</evidence>
<dbReference type="SUPFAM" id="SSF48452">
    <property type="entry name" value="TPR-like"/>
    <property type="match status" value="1"/>
</dbReference>